<organism evidence="1 2">
    <name type="scientific">Panagrolaimus davidi</name>
    <dbReference type="NCBI Taxonomy" id="227884"/>
    <lineage>
        <taxon>Eukaryota</taxon>
        <taxon>Metazoa</taxon>
        <taxon>Ecdysozoa</taxon>
        <taxon>Nematoda</taxon>
        <taxon>Chromadorea</taxon>
        <taxon>Rhabditida</taxon>
        <taxon>Tylenchina</taxon>
        <taxon>Panagrolaimomorpha</taxon>
        <taxon>Panagrolaimoidea</taxon>
        <taxon>Panagrolaimidae</taxon>
        <taxon>Panagrolaimus</taxon>
    </lineage>
</organism>
<dbReference type="WBParaSite" id="PDA_v2.g25416.t1">
    <property type="protein sequence ID" value="PDA_v2.g25416.t1"/>
    <property type="gene ID" value="PDA_v2.g25416"/>
</dbReference>
<reference evidence="2" key="1">
    <citation type="submission" date="2022-11" db="UniProtKB">
        <authorList>
            <consortium name="WormBaseParasite"/>
        </authorList>
    </citation>
    <scope>IDENTIFICATION</scope>
</reference>
<dbReference type="Proteomes" id="UP000887578">
    <property type="component" value="Unplaced"/>
</dbReference>
<accession>A0A914QE03</accession>
<protein>
    <submittedName>
        <fullName evidence="2">Uncharacterized protein</fullName>
    </submittedName>
</protein>
<proteinExistence type="predicted"/>
<keyword evidence="1" id="KW-1185">Reference proteome</keyword>
<dbReference type="AlphaFoldDB" id="A0A914QE03"/>
<evidence type="ECO:0000313" key="2">
    <source>
        <dbReference type="WBParaSite" id="PDA_v2.g25416.t1"/>
    </source>
</evidence>
<evidence type="ECO:0000313" key="1">
    <source>
        <dbReference type="Proteomes" id="UP000887578"/>
    </source>
</evidence>
<sequence>MNSMNPLFSGGLNFYGGGRDTGEVGTVECGVGAKLGPVAANVGLNATGVDKKGEKAVSFGINFGLKPF</sequence>
<name>A0A914QE03_9BILA</name>